<dbReference type="PRINTS" id="PR00326">
    <property type="entry name" value="GTP1OBG"/>
</dbReference>
<dbReference type="Gene3D" id="3.40.50.300">
    <property type="entry name" value="P-loop containing nucleotide triphosphate hydrolases"/>
    <property type="match status" value="1"/>
</dbReference>
<sequence length="437" mass="49448">MEQLQQKAVLVGVNLNHQKDFEYSMEELANLAEACDIEVVATLTQNLVKINSSHYIGTGKIEEVRALLEANDGNLVIFNDELSPSQIRNLEADLDCKIIDRTILILDIFDQRAKTREAQLQVEVAQLKYMLPRLVGLRESLGRQSGGVGTKNRGVGETKLELDRRRIEEKITALSKELETLVAHRQTQRKQRKKNDVPVVSLVGYTNAGKSTIMNAMMERFNPEQEKQVFEKDMLFATLETSVRSIPLEDNKTFLLTDTVGFVSKLPHHLIKAFRSTLEEVAEADLLIHVVDYSNPEYERLIDITNQTLKEIGITDIPVIYAYNKSDLAERAIPEVQGDKVFLAAKPRIGIQELIGLIRERVFKDYIRCEMLIPYDQGAVVSYFNEHAHIFETSYEPEGTKLSMDCKQSDYGKYKQYALEGTEESASAVGDESGVND</sequence>
<dbReference type="InterPro" id="IPR030394">
    <property type="entry name" value="G_HFLX_dom"/>
</dbReference>
<keyword evidence="6" id="KW-0175">Coiled coil</keyword>
<dbReference type="InterPro" id="IPR027417">
    <property type="entry name" value="P-loop_NTPase"/>
</dbReference>
<keyword evidence="4 5" id="KW-0342">GTP-binding</keyword>
<dbReference type="CDD" id="cd01878">
    <property type="entry name" value="HflX"/>
    <property type="match status" value="1"/>
</dbReference>
<evidence type="ECO:0000313" key="8">
    <source>
        <dbReference type="EMBL" id="GIP54540.1"/>
    </source>
</evidence>
<keyword evidence="5" id="KW-0963">Cytoplasm</keyword>
<proteinExistence type="inferred from homology"/>
<dbReference type="Pfam" id="PF13167">
    <property type="entry name" value="GTP-bdg_N"/>
    <property type="match status" value="1"/>
</dbReference>
<evidence type="ECO:0000256" key="6">
    <source>
        <dbReference type="SAM" id="Coils"/>
    </source>
</evidence>
<feature type="coiled-coil region" evidence="6">
    <location>
        <begin position="157"/>
        <end position="184"/>
    </location>
</feature>
<evidence type="ECO:0000259" key="7">
    <source>
        <dbReference type="PROSITE" id="PS51705"/>
    </source>
</evidence>
<dbReference type="HAMAP" id="MF_00900">
    <property type="entry name" value="GTPase_HflX"/>
    <property type="match status" value="1"/>
</dbReference>
<dbReference type="PROSITE" id="PS51705">
    <property type="entry name" value="G_HFLX"/>
    <property type="match status" value="1"/>
</dbReference>
<reference evidence="8 9" key="1">
    <citation type="submission" date="2021-03" db="EMBL/GenBank/DDBJ databases">
        <title>Antimicrobial resistance genes in bacteria isolated from Japanese honey, and their potential for conferring macrolide and lincosamide resistance in the American foulbrood pathogen Paenibacillus larvae.</title>
        <authorList>
            <person name="Okamoto M."/>
            <person name="Kumagai M."/>
            <person name="Kanamori H."/>
            <person name="Takamatsu D."/>
        </authorList>
    </citation>
    <scope>NUCLEOTIDE SEQUENCE [LARGE SCALE GENOMIC DNA]</scope>
    <source>
        <strain evidence="8 9">J42TS3</strain>
    </source>
</reference>
<dbReference type="PIRSF" id="PIRSF006809">
    <property type="entry name" value="GTP-binding_hflX_prd"/>
    <property type="match status" value="1"/>
</dbReference>
<dbReference type="Pfam" id="PF01926">
    <property type="entry name" value="MMR_HSR1"/>
    <property type="match status" value="1"/>
</dbReference>
<keyword evidence="3" id="KW-0460">Magnesium</keyword>
<dbReference type="NCBIfam" id="TIGR03156">
    <property type="entry name" value="GTP_HflX"/>
    <property type="match status" value="1"/>
</dbReference>
<dbReference type="Pfam" id="PF16360">
    <property type="entry name" value="GTP-bdg_M"/>
    <property type="match status" value="1"/>
</dbReference>
<dbReference type="InterPro" id="IPR016496">
    <property type="entry name" value="GTPase_HflX"/>
</dbReference>
<dbReference type="PANTHER" id="PTHR10229">
    <property type="entry name" value="GTP-BINDING PROTEIN HFLX"/>
    <property type="match status" value="1"/>
</dbReference>
<dbReference type="Gene3D" id="6.10.250.2860">
    <property type="match status" value="1"/>
</dbReference>
<dbReference type="InterPro" id="IPR025121">
    <property type="entry name" value="GTPase_HflX_N"/>
</dbReference>
<dbReference type="InterPro" id="IPR032305">
    <property type="entry name" value="GTP-bd_M"/>
</dbReference>
<gene>
    <name evidence="8" type="primary">hflX_2</name>
    <name evidence="5" type="synonym">hflX</name>
    <name evidence="8" type="ORF">J42TS3_35750</name>
</gene>
<evidence type="ECO:0000256" key="1">
    <source>
        <dbReference type="ARBA" id="ARBA00022723"/>
    </source>
</evidence>
<evidence type="ECO:0000256" key="5">
    <source>
        <dbReference type="HAMAP-Rule" id="MF_00900"/>
    </source>
</evidence>
<comment type="caution">
    <text evidence="8">The sequence shown here is derived from an EMBL/GenBank/DDBJ whole genome shotgun (WGS) entry which is preliminary data.</text>
</comment>
<dbReference type="EMBL" id="BOSL01000012">
    <property type="protein sequence ID" value="GIP54540.1"/>
    <property type="molecule type" value="Genomic_DNA"/>
</dbReference>
<evidence type="ECO:0000256" key="2">
    <source>
        <dbReference type="ARBA" id="ARBA00022741"/>
    </source>
</evidence>
<evidence type="ECO:0000313" key="9">
    <source>
        <dbReference type="Proteomes" id="UP000679992"/>
    </source>
</evidence>
<dbReference type="SUPFAM" id="SSF52540">
    <property type="entry name" value="P-loop containing nucleoside triphosphate hydrolases"/>
    <property type="match status" value="1"/>
</dbReference>
<keyword evidence="2 5" id="KW-0547">Nucleotide-binding</keyword>
<name>A0ABQ4MEV8_9BACL</name>
<evidence type="ECO:0000256" key="3">
    <source>
        <dbReference type="ARBA" id="ARBA00022842"/>
    </source>
</evidence>
<dbReference type="InterPro" id="IPR042108">
    <property type="entry name" value="GTPase_HflX_N_sf"/>
</dbReference>
<evidence type="ECO:0000256" key="4">
    <source>
        <dbReference type="ARBA" id="ARBA00023134"/>
    </source>
</evidence>
<feature type="domain" description="Hflx-type G" evidence="7">
    <location>
        <begin position="198"/>
        <end position="366"/>
    </location>
</feature>
<comment type="function">
    <text evidence="5">GTPase that associates with the 50S ribosomal subunit and may have a role during protein synthesis or ribosome biogenesis.</text>
</comment>
<comment type="subunit">
    <text evidence="5">Monomer. Associates with the 50S ribosomal subunit.</text>
</comment>
<dbReference type="InterPro" id="IPR006073">
    <property type="entry name" value="GTP-bd"/>
</dbReference>
<dbReference type="Gene3D" id="3.40.50.11060">
    <property type="entry name" value="GTPase HflX, N-terminal domain"/>
    <property type="match status" value="1"/>
</dbReference>
<comment type="similarity">
    <text evidence="5">Belongs to the TRAFAC class OBG-HflX-like GTPase superfamily. HflX GTPase family.</text>
</comment>
<protein>
    <recommendedName>
        <fullName evidence="5">GTPase HflX</fullName>
    </recommendedName>
    <alternativeName>
        <fullName evidence="5">GTP-binding protein HflX</fullName>
    </alternativeName>
</protein>
<accession>A0ABQ4MEV8</accession>
<organism evidence="8 9">
    <name type="scientific">Paenibacillus vini</name>
    <dbReference type="NCBI Taxonomy" id="1476024"/>
    <lineage>
        <taxon>Bacteria</taxon>
        <taxon>Bacillati</taxon>
        <taxon>Bacillota</taxon>
        <taxon>Bacilli</taxon>
        <taxon>Bacillales</taxon>
        <taxon>Paenibacillaceae</taxon>
        <taxon>Paenibacillus</taxon>
    </lineage>
</organism>
<comment type="subcellular location">
    <subcellularLocation>
        <location evidence="5">Cytoplasm</location>
    </subcellularLocation>
    <text evidence="5">May associate with membranes.</text>
</comment>
<dbReference type="RefSeq" id="WP_213655807.1">
    <property type="nucleotide sequence ID" value="NZ_BOSL01000012.1"/>
</dbReference>
<keyword evidence="1" id="KW-0479">Metal-binding</keyword>
<keyword evidence="9" id="KW-1185">Reference proteome</keyword>
<dbReference type="Proteomes" id="UP000679992">
    <property type="component" value="Unassembled WGS sequence"/>
</dbReference>
<dbReference type="PANTHER" id="PTHR10229:SF4">
    <property type="entry name" value="GTPASE HFLX"/>
    <property type="match status" value="1"/>
</dbReference>